<accession>A0A5N6QFW5</accession>
<organism evidence="1 2">
    <name type="scientific">Carpinus fangiana</name>
    <dbReference type="NCBI Taxonomy" id="176857"/>
    <lineage>
        <taxon>Eukaryota</taxon>
        <taxon>Viridiplantae</taxon>
        <taxon>Streptophyta</taxon>
        <taxon>Embryophyta</taxon>
        <taxon>Tracheophyta</taxon>
        <taxon>Spermatophyta</taxon>
        <taxon>Magnoliopsida</taxon>
        <taxon>eudicotyledons</taxon>
        <taxon>Gunneridae</taxon>
        <taxon>Pentapetalae</taxon>
        <taxon>rosids</taxon>
        <taxon>fabids</taxon>
        <taxon>Fagales</taxon>
        <taxon>Betulaceae</taxon>
        <taxon>Carpinus</taxon>
    </lineage>
</organism>
<reference evidence="1 2" key="1">
    <citation type="submission" date="2019-06" db="EMBL/GenBank/DDBJ databases">
        <title>A chromosomal-level reference genome of Carpinus fangiana (Coryloideae, Betulaceae).</title>
        <authorList>
            <person name="Yang X."/>
            <person name="Wang Z."/>
            <person name="Zhang L."/>
            <person name="Hao G."/>
            <person name="Liu J."/>
            <person name="Yang Y."/>
        </authorList>
    </citation>
    <scope>NUCLEOTIDE SEQUENCE [LARGE SCALE GENOMIC DNA]</scope>
    <source>
        <strain evidence="1">Cfa_2016G</strain>
        <tissue evidence="1">Leaf</tissue>
    </source>
</reference>
<evidence type="ECO:0000313" key="1">
    <source>
        <dbReference type="EMBL" id="KAE7998206.1"/>
    </source>
</evidence>
<keyword evidence="2" id="KW-1185">Reference proteome</keyword>
<protein>
    <submittedName>
        <fullName evidence="1">Uncharacterized protein</fullName>
    </submittedName>
</protein>
<dbReference type="AlphaFoldDB" id="A0A5N6QFW5"/>
<proteinExistence type="predicted"/>
<gene>
    <name evidence="1" type="ORF">FH972_002772</name>
</gene>
<dbReference type="EMBL" id="CM017321">
    <property type="protein sequence ID" value="KAE7998206.1"/>
    <property type="molecule type" value="Genomic_DNA"/>
</dbReference>
<sequence>MPPDLGTEDLICSAPSHLHQTLLEYLCRRPLLYQTFIKYLVPASFHPSDVPEYLVPASFLQAV</sequence>
<dbReference type="Proteomes" id="UP000327013">
    <property type="component" value="Chromosome 1"/>
</dbReference>
<name>A0A5N6QFW5_9ROSI</name>
<evidence type="ECO:0000313" key="2">
    <source>
        <dbReference type="Proteomes" id="UP000327013"/>
    </source>
</evidence>